<reference evidence="3 4" key="1">
    <citation type="submission" date="2016-07" db="EMBL/GenBank/DDBJ databases">
        <title>Multiple horizontal gene transfer events from other fungi enriched the ability of initially mycotrophic Trichoderma (Ascomycota) to feed on dead plant biomass.</title>
        <authorList>
            <consortium name="DOE Joint Genome Institute"/>
            <person name="Aerts A."/>
            <person name="Atanasova L."/>
            <person name="Chenthamara K."/>
            <person name="Zhang J."/>
            <person name="Grujic M."/>
            <person name="Henrissat B."/>
            <person name="Kuo A."/>
            <person name="Salamov A."/>
            <person name="Lipzen A."/>
            <person name="Labutti K."/>
            <person name="Barry K."/>
            <person name="Miao Y."/>
            <person name="Rahimi M.J."/>
            <person name="Shen Q."/>
            <person name="Grigoriev I.V."/>
            <person name="Kubicek C.P."/>
            <person name="Druzhinina I.S."/>
        </authorList>
    </citation>
    <scope>NUCLEOTIDE SEQUENCE [LARGE SCALE GENOMIC DNA]</scope>
    <source>
        <strain evidence="3 4">CBS 433.97</strain>
    </source>
</reference>
<evidence type="ECO:0000313" key="3">
    <source>
        <dbReference type="EMBL" id="PTB34864.1"/>
    </source>
</evidence>
<dbReference type="SUPFAM" id="SSF57701">
    <property type="entry name" value="Zn2/Cys6 DNA-binding domain"/>
    <property type="match status" value="1"/>
</dbReference>
<dbReference type="SMART" id="SM00066">
    <property type="entry name" value="GAL4"/>
    <property type="match status" value="1"/>
</dbReference>
<accession>A0A2T3YQR0</accession>
<dbReference type="Pfam" id="PF00172">
    <property type="entry name" value="Zn_clus"/>
    <property type="match status" value="1"/>
</dbReference>
<dbReference type="PROSITE" id="PS50048">
    <property type="entry name" value="ZN2_CY6_FUNGAL_2"/>
    <property type="match status" value="1"/>
</dbReference>
<evidence type="ECO:0000259" key="2">
    <source>
        <dbReference type="PROSITE" id="PS50048"/>
    </source>
</evidence>
<evidence type="ECO:0000313" key="4">
    <source>
        <dbReference type="Proteomes" id="UP000240493"/>
    </source>
</evidence>
<dbReference type="OrthoDB" id="416217at2759"/>
<dbReference type="PROSITE" id="PS00463">
    <property type="entry name" value="ZN2_CY6_FUNGAL_1"/>
    <property type="match status" value="1"/>
</dbReference>
<dbReference type="InterPro" id="IPR053157">
    <property type="entry name" value="Sterol_Uptake_Regulator"/>
</dbReference>
<protein>
    <recommendedName>
        <fullName evidence="2">Zn(2)-C6 fungal-type domain-containing protein</fullName>
    </recommendedName>
</protein>
<dbReference type="InterPro" id="IPR036864">
    <property type="entry name" value="Zn2-C6_fun-type_DNA-bd_sf"/>
</dbReference>
<dbReference type="AlphaFoldDB" id="A0A2T3YQR0"/>
<dbReference type="Proteomes" id="UP000240493">
    <property type="component" value="Unassembled WGS sequence"/>
</dbReference>
<evidence type="ECO:0000256" key="1">
    <source>
        <dbReference type="ARBA" id="ARBA00023242"/>
    </source>
</evidence>
<dbReference type="STRING" id="1042311.A0A2T3YQR0"/>
<name>A0A2T3YQR0_TRIA4</name>
<dbReference type="CDD" id="cd00067">
    <property type="entry name" value="GAL4"/>
    <property type="match status" value="1"/>
</dbReference>
<dbReference type="PANTHER" id="PTHR47784">
    <property type="entry name" value="STEROL UPTAKE CONTROL PROTEIN 2"/>
    <property type="match status" value="1"/>
</dbReference>
<dbReference type="GO" id="GO:0001228">
    <property type="term" value="F:DNA-binding transcription activator activity, RNA polymerase II-specific"/>
    <property type="evidence" value="ECO:0007669"/>
    <property type="project" value="TreeGrafter"/>
</dbReference>
<feature type="domain" description="Zn(2)-C6 fungal-type" evidence="2">
    <location>
        <begin position="41"/>
        <end position="68"/>
    </location>
</feature>
<proteinExistence type="predicted"/>
<dbReference type="InterPro" id="IPR021858">
    <property type="entry name" value="Fun_TF"/>
</dbReference>
<dbReference type="GO" id="GO:0008270">
    <property type="term" value="F:zinc ion binding"/>
    <property type="evidence" value="ECO:0007669"/>
    <property type="project" value="InterPro"/>
</dbReference>
<gene>
    <name evidence="3" type="ORF">M441DRAFT_74745</name>
</gene>
<dbReference type="EMBL" id="KZ679291">
    <property type="protein sequence ID" value="PTB34864.1"/>
    <property type="molecule type" value="Genomic_DNA"/>
</dbReference>
<keyword evidence="1" id="KW-0539">Nucleus</keyword>
<organism evidence="3 4">
    <name type="scientific">Trichoderma asperellum (strain ATCC 204424 / CBS 433.97 / NBRC 101777)</name>
    <dbReference type="NCBI Taxonomy" id="1042311"/>
    <lineage>
        <taxon>Eukaryota</taxon>
        <taxon>Fungi</taxon>
        <taxon>Dikarya</taxon>
        <taxon>Ascomycota</taxon>
        <taxon>Pezizomycotina</taxon>
        <taxon>Sordariomycetes</taxon>
        <taxon>Hypocreomycetidae</taxon>
        <taxon>Hypocreales</taxon>
        <taxon>Hypocreaceae</taxon>
        <taxon>Trichoderma</taxon>
    </lineage>
</organism>
<keyword evidence="4" id="KW-1185">Reference proteome</keyword>
<dbReference type="InterPro" id="IPR001138">
    <property type="entry name" value="Zn2Cys6_DnaBD"/>
</dbReference>
<sequence length="319" mass="36603">MSSTLFANTILAPSDTGQILQTIGIIDQPRKKRPHCKSRRGCIACKRRRVKCDEHIPCSSCIKRNIQCLQPLRQHVLSPTVSIHSARPEMSMKPHVNLLHLELFHHWDKETRPTLIFPQIWPIILQRAFNEDFVMSAILCVAAMHLSTLCPQNPKYSHAAIQLMGKTIQLFRKNLSRPLTKDNCEILMGAALLVNYISWFNIGFMDRTRTADSTADYYLAQDQLFLLSPGIIQLWFHAIPVFIDEGSVFAQIVYKDPRLKIEEMLRRKGEDPARFVAPFMRIWDNPRYQSEGCTTVAAYGTAVPRLLTIYRSISAKRAR</sequence>
<dbReference type="Pfam" id="PF11951">
    <property type="entry name" value="Fungal_trans_2"/>
    <property type="match status" value="1"/>
</dbReference>
<dbReference type="Gene3D" id="4.10.240.10">
    <property type="entry name" value="Zn(2)-C6 fungal-type DNA-binding domain"/>
    <property type="match status" value="1"/>
</dbReference>
<dbReference type="PANTHER" id="PTHR47784:SF5">
    <property type="entry name" value="STEROL UPTAKE CONTROL PROTEIN 2"/>
    <property type="match status" value="1"/>
</dbReference>